<comment type="caution">
    <text evidence="3">The sequence shown here is derived from an EMBL/GenBank/DDBJ whole genome shotgun (WGS) entry which is preliminary data.</text>
</comment>
<evidence type="ECO:0000259" key="2">
    <source>
        <dbReference type="Pfam" id="PF20499"/>
    </source>
</evidence>
<protein>
    <recommendedName>
        <fullName evidence="2">DUF6729 domain-containing protein</fullName>
    </recommendedName>
</protein>
<feature type="domain" description="DUF6729" evidence="2">
    <location>
        <begin position="47"/>
        <end position="217"/>
    </location>
</feature>
<organism evidence="3 4">
    <name type="scientific">Choanephora cucurbitarum</name>
    <dbReference type="NCBI Taxonomy" id="101091"/>
    <lineage>
        <taxon>Eukaryota</taxon>
        <taxon>Fungi</taxon>
        <taxon>Fungi incertae sedis</taxon>
        <taxon>Mucoromycota</taxon>
        <taxon>Mucoromycotina</taxon>
        <taxon>Mucoromycetes</taxon>
        <taxon>Mucorales</taxon>
        <taxon>Mucorineae</taxon>
        <taxon>Choanephoraceae</taxon>
        <taxon>Choanephoroideae</taxon>
        <taxon>Choanephora</taxon>
    </lineage>
</organism>
<keyword evidence="4" id="KW-1185">Reference proteome</keyword>
<evidence type="ECO:0000313" key="4">
    <source>
        <dbReference type="Proteomes" id="UP000093000"/>
    </source>
</evidence>
<dbReference type="AlphaFoldDB" id="A0A1C7NBF5"/>
<dbReference type="EMBL" id="LUGH01000341">
    <property type="protein sequence ID" value="OBZ85966.1"/>
    <property type="molecule type" value="Genomic_DNA"/>
</dbReference>
<sequence length="363" mass="42632">MSDSAKDQENDHNDLQQDDQSDAEEEFISDSLPEDSFLISYFHEIQSTFWIELMMPYFMLENKKVESFYRPRILLWTPHLLTEERLGGLKCSSCNSKMETKGFNRNPHARRIVDLTICFYLMSMRYRCLSPRCGNIVNGHDGSIVKQLLLELQMRFPSFLTHKGGVSKAAADLLKPCIQNSVDPERFRKFLLEMHHLRHNRLELQYLLSFFRKRNSIARRFHQSELKTYSAFEDQRQYSDYVPTSTYIRILYTAIIETLRPKMGKHMILLDGKLLKGNHSFKFPKHVTRIEETSVFTALYTVTNEHEKIVQQSLVPSKALSYLRYPFEKMHEAYSLYGHEMPIAFFTDNIKGDKSFLEAFSNG</sequence>
<proteinExistence type="predicted"/>
<dbReference type="OrthoDB" id="2226101at2759"/>
<dbReference type="InterPro" id="IPR046616">
    <property type="entry name" value="DUF6729"/>
</dbReference>
<dbReference type="Pfam" id="PF20499">
    <property type="entry name" value="DUF6729"/>
    <property type="match status" value="1"/>
</dbReference>
<dbReference type="Proteomes" id="UP000093000">
    <property type="component" value="Unassembled WGS sequence"/>
</dbReference>
<reference evidence="3 4" key="1">
    <citation type="submission" date="2016-03" db="EMBL/GenBank/DDBJ databases">
        <title>Choanephora cucurbitarum.</title>
        <authorList>
            <person name="Min B."/>
            <person name="Park H."/>
            <person name="Park J.-H."/>
            <person name="Shin H.-D."/>
            <person name="Choi I.-G."/>
        </authorList>
    </citation>
    <scope>NUCLEOTIDE SEQUENCE [LARGE SCALE GENOMIC DNA]</scope>
    <source>
        <strain evidence="3 4">KUS-F28377</strain>
    </source>
</reference>
<name>A0A1C7NBF5_9FUNG</name>
<feature type="compositionally biased region" description="Acidic residues" evidence="1">
    <location>
        <begin position="16"/>
        <end position="26"/>
    </location>
</feature>
<accession>A0A1C7NBF5</accession>
<evidence type="ECO:0000313" key="3">
    <source>
        <dbReference type="EMBL" id="OBZ85966.1"/>
    </source>
</evidence>
<dbReference type="InParanoid" id="A0A1C7NBF5"/>
<feature type="compositionally biased region" description="Basic and acidic residues" evidence="1">
    <location>
        <begin position="1"/>
        <end position="15"/>
    </location>
</feature>
<feature type="region of interest" description="Disordered" evidence="1">
    <location>
        <begin position="1"/>
        <end position="26"/>
    </location>
</feature>
<gene>
    <name evidence="3" type="ORF">A0J61_05984</name>
</gene>
<evidence type="ECO:0000256" key="1">
    <source>
        <dbReference type="SAM" id="MobiDB-lite"/>
    </source>
</evidence>
<dbReference type="STRING" id="101091.A0A1C7NBF5"/>